<evidence type="ECO:0000313" key="2">
    <source>
        <dbReference type="EMBL" id="RFT06582.1"/>
    </source>
</evidence>
<dbReference type="EMBL" id="QQRQ01000008">
    <property type="protein sequence ID" value="RFT06582.1"/>
    <property type="molecule type" value="Genomic_DNA"/>
</dbReference>
<keyword evidence="1" id="KW-0812">Transmembrane</keyword>
<keyword evidence="3" id="KW-1185">Reference proteome</keyword>
<proteinExistence type="predicted"/>
<dbReference type="RefSeq" id="WP_117142166.1">
    <property type="nucleotide sequence ID" value="NZ_DAIQVC010000036.1"/>
</dbReference>
<sequence>MAGGGARLLSILLLIAAIPCTVAVLMAVARVSMVGSVGTALIFLMDEMDDLLLAAFFLWSGVAVCRYAACVLQSKAALYAQNKDEEAKLEPTE</sequence>
<name>A0A3E2B3H3_9FIRM</name>
<evidence type="ECO:0000256" key="1">
    <source>
        <dbReference type="SAM" id="Phobius"/>
    </source>
</evidence>
<comment type="caution">
    <text evidence="2">The sequence shown here is derived from an EMBL/GenBank/DDBJ whole genome shotgun (WGS) entry which is preliminary data.</text>
</comment>
<feature type="transmembrane region" description="Helical" evidence="1">
    <location>
        <begin position="12"/>
        <end position="45"/>
    </location>
</feature>
<reference evidence="2 3" key="1">
    <citation type="submission" date="2018-07" db="EMBL/GenBank/DDBJ databases">
        <title>GABA Modulating Bacteria of the Human Gut Microbiota.</title>
        <authorList>
            <person name="Strandwitz P."/>
            <person name="Kim K.H."/>
            <person name="Terekhova D."/>
            <person name="Liu J.K."/>
            <person name="Sharma A."/>
            <person name="Levering J."/>
            <person name="Mcdonald D."/>
            <person name="Dietrich D."/>
            <person name="Ramadhar T.R."/>
            <person name="Lekbua A."/>
            <person name="Mroue N."/>
            <person name="Liston C."/>
            <person name="Stewart E.J."/>
            <person name="Dubin M.J."/>
            <person name="Zengler K."/>
            <person name="Knight R."/>
            <person name="Gilbert J.A."/>
            <person name="Clardy J."/>
            <person name="Lewis K."/>
        </authorList>
    </citation>
    <scope>NUCLEOTIDE SEQUENCE [LARGE SCALE GENOMIC DNA]</scope>
    <source>
        <strain evidence="2 3">KLE1738</strain>
    </source>
</reference>
<feature type="transmembrane region" description="Helical" evidence="1">
    <location>
        <begin position="51"/>
        <end position="69"/>
    </location>
</feature>
<organism evidence="2 3">
    <name type="scientific">Evtepia gabavorous</name>
    <dbReference type="NCBI Taxonomy" id="2211183"/>
    <lineage>
        <taxon>Bacteria</taxon>
        <taxon>Bacillati</taxon>
        <taxon>Bacillota</taxon>
        <taxon>Clostridia</taxon>
        <taxon>Eubacteriales</taxon>
        <taxon>Evtepia</taxon>
    </lineage>
</organism>
<dbReference type="Proteomes" id="UP000260649">
    <property type="component" value="Unassembled WGS sequence"/>
</dbReference>
<evidence type="ECO:0000313" key="3">
    <source>
        <dbReference type="Proteomes" id="UP000260649"/>
    </source>
</evidence>
<keyword evidence="1" id="KW-0472">Membrane</keyword>
<dbReference type="AlphaFoldDB" id="A0A3E2B3H3"/>
<dbReference type="GeneID" id="97995333"/>
<protein>
    <submittedName>
        <fullName evidence="2">Uncharacterized protein</fullName>
    </submittedName>
</protein>
<gene>
    <name evidence="2" type="ORF">DV520_06230</name>
</gene>
<accession>A0A3E2B3H3</accession>
<keyword evidence="1" id="KW-1133">Transmembrane helix</keyword>